<evidence type="ECO:0000256" key="1">
    <source>
        <dbReference type="SAM" id="Phobius"/>
    </source>
</evidence>
<keyword evidence="1" id="KW-0812">Transmembrane</keyword>
<dbReference type="AlphaFoldDB" id="A0A286DIJ4"/>
<feature type="transmembrane region" description="Helical" evidence="1">
    <location>
        <begin position="109"/>
        <end position="127"/>
    </location>
</feature>
<keyword evidence="1" id="KW-1133">Transmembrane helix</keyword>
<dbReference type="RefSeq" id="WP_097228983.1">
    <property type="nucleotide sequence ID" value="NZ_OCNE01000001.1"/>
</dbReference>
<protein>
    <recommendedName>
        <fullName evidence="4">DUF2752 domain-containing protein</fullName>
    </recommendedName>
</protein>
<dbReference type="Pfam" id="PF10825">
    <property type="entry name" value="DUF2752"/>
    <property type="match status" value="1"/>
</dbReference>
<dbReference type="Proteomes" id="UP000219072">
    <property type="component" value="Unassembled WGS sequence"/>
</dbReference>
<organism evidence="2 3">
    <name type="scientific">Streptomyces zhaozhouensis</name>
    <dbReference type="NCBI Taxonomy" id="1300267"/>
    <lineage>
        <taxon>Bacteria</taxon>
        <taxon>Bacillati</taxon>
        <taxon>Actinomycetota</taxon>
        <taxon>Actinomycetes</taxon>
        <taxon>Kitasatosporales</taxon>
        <taxon>Streptomycetaceae</taxon>
        <taxon>Streptomyces</taxon>
    </lineage>
</organism>
<keyword evidence="3" id="KW-1185">Reference proteome</keyword>
<gene>
    <name evidence="2" type="ORF">SAMN06297387_101208</name>
</gene>
<sequence>MRQRQRLLDAGAPLAAVALGGAAVGCVVVRDPTRAGSFPPCPLLTGWGVHCPGCGGLRAVHALAHGEWSAAWHANALVVVGGVLVGLGLLAWLAAALAGVSWRVTPPAWAGWTALAGATAFTLLRNVPPGAFLAPGG</sequence>
<keyword evidence="1" id="KW-0472">Membrane</keyword>
<name>A0A286DIJ4_9ACTN</name>
<evidence type="ECO:0000313" key="3">
    <source>
        <dbReference type="Proteomes" id="UP000219072"/>
    </source>
</evidence>
<evidence type="ECO:0008006" key="4">
    <source>
        <dbReference type="Google" id="ProtNLM"/>
    </source>
</evidence>
<feature type="transmembrane region" description="Helical" evidence="1">
    <location>
        <begin position="12"/>
        <end position="30"/>
    </location>
</feature>
<feature type="transmembrane region" description="Helical" evidence="1">
    <location>
        <begin position="76"/>
        <end position="97"/>
    </location>
</feature>
<accession>A0A286DIJ4</accession>
<dbReference type="EMBL" id="OCNE01000001">
    <property type="protein sequence ID" value="SOD58557.1"/>
    <property type="molecule type" value="Genomic_DNA"/>
</dbReference>
<dbReference type="OrthoDB" id="5966662at2"/>
<evidence type="ECO:0000313" key="2">
    <source>
        <dbReference type="EMBL" id="SOD58557.1"/>
    </source>
</evidence>
<reference evidence="2 3" key="1">
    <citation type="submission" date="2017-09" db="EMBL/GenBank/DDBJ databases">
        <authorList>
            <person name="Ehlers B."/>
            <person name="Leendertz F.H."/>
        </authorList>
    </citation>
    <scope>NUCLEOTIDE SEQUENCE [LARGE SCALE GENOMIC DNA]</scope>
    <source>
        <strain evidence="2 3">CGMCC 4.7095</strain>
    </source>
</reference>
<dbReference type="PROSITE" id="PS51257">
    <property type="entry name" value="PROKAR_LIPOPROTEIN"/>
    <property type="match status" value="1"/>
</dbReference>
<dbReference type="InterPro" id="IPR021215">
    <property type="entry name" value="DUF2752"/>
</dbReference>
<proteinExistence type="predicted"/>